<reference evidence="1" key="1">
    <citation type="submission" date="2020-09" db="EMBL/GenBank/DDBJ databases">
        <authorList>
            <person name="Eze J.U."/>
            <person name="Rahube T.O."/>
        </authorList>
    </citation>
    <scope>NUCLEOTIDE SEQUENCE</scope>
</reference>
<dbReference type="EMBL" id="MT993626">
    <property type="protein sequence ID" value="QOV05530.1"/>
    <property type="molecule type" value="Genomic_DNA"/>
</dbReference>
<dbReference type="Pfam" id="PF02945">
    <property type="entry name" value="Endonuclease_7"/>
    <property type="match status" value="1"/>
</dbReference>
<dbReference type="AlphaFoldDB" id="A0A7M2QN24"/>
<dbReference type="InterPro" id="IPR038563">
    <property type="entry name" value="Endonuclease_7_sf"/>
</dbReference>
<sequence>MSIRKLKVSEVKKVREELLRRQGGVCALTHYPLDPCDAVLDHCHTTGHIRGTIHRGANSLLGKLENNHKRYGVTLPMMFALGRNLEAYLKQDFSTMPLHPTHKTDEEKRIRRNTLARKRRAAKKELE</sequence>
<dbReference type="SUPFAM" id="SSF54060">
    <property type="entry name" value="His-Me finger endonucleases"/>
    <property type="match status" value="1"/>
</dbReference>
<dbReference type="InterPro" id="IPR004211">
    <property type="entry name" value="Endonuclease_7"/>
</dbReference>
<evidence type="ECO:0000313" key="1">
    <source>
        <dbReference type="EMBL" id="QOV05530.1"/>
    </source>
</evidence>
<dbReference type="InterPro" id="IPR044925">
    <property type="entry name" value="His-Me_finger_sf"/>
</dbReference>
<accession>A0A7M2QN24</accession>
<evidence type="ECO:0008006" key="2">
    <source>
        <dbReference type="Google" id="ProtNLM"/>
    </source>
</evidence>
<dbReference type="Gene3D" id="3.40.1800.10">
    <property type="entry name" value="His-Me finger endonucleases"/>
    <property type="match status" value="1"/>
</dbReference>
<proteinExistence type="predicted"/>
<protein>
    <recommendedName>
        <fullName evidence="2">Endonuclease</fullName>
    </recommendedName>
</protein>
<name>A0A7M2QN24_9ZZZZ</name>
<organism evidence="1">
    <name type="scientific">feces metagenome</name>
    <dbReference type="NCBI Taxonomy" id="1861841"/>
    <lineage>
        <taxon>unclassified sequences</taxon>
        <taxon>metagenomes</taxon>
        <taxon>organismal metagenomes</taxon>
    </lineage>
</organism>